<sequence>MIKEFCAENFEHVAEAIDAGAKRIELCDNLAVGGTTPSYGVIAHTCEYALSHGVAVMTMIRPRGGNFVYSDEEVEMMLDDIEVARSLGSTGVVFGCLTEAGELDIPALERLIAMAHVPTVESERGMRITFHMAFDAMPAELQFDAIDWLSEHGVDRILTHGGLAGTNIDDNIPRLQELAEYAAGSLIILPGAGITYANAEQVASAVGVSEVHGTKIVKLG</sequence>
<name>A0A7X9YJ64_9ACTN</name>
<dbReference type="GO" id="GO:0005737">
    <property type="term" value="C:cytoplasm"/>
    <property type="evidence" value="ECO:0007669"/>
    <property type="project" value="UniProtKB-SubCell"/>
</dbReference>
<reference evidence="4 5" key="1">
    <citation type="submission" date="2020-04" db="EMBL/GenBank/DDBJ databases">
        <title>Collinsella sp. KGMB02528 nov., an anaerobic actinobacterium isolated from human feces.</title>
        <authorList>
            <person name="Han K.-I."/>
            <person name="Eom M.K."/>
            <person name="Kim J.-S."/>
            <person name="Lee K.C."/>
            <person name="Suh M.K."/>
            <person name="Park S.-H."/>
            <person name="Lee J.H."/>
            <person name="Kang S.W."/>
            <person name="Park J.-E."/>
            <person name="Oh B.S."/>
            <person name="Yu S.Y."/>
            <person name="Choi S.-H."/>
            <person name="Lee D.H."/>
            <person name="Yoon H."/>
            <person name="Kim B.-Y."/>
            <person name="Lee J.H."/>
            <person name="Lee J.-S."/>
        </authorList>
    </citation>
    <scope>NUCLEOTIDE SEQUENCE [LARGE SCALE GENOMIC DNA]</scope>
    <source>
        <strain evidence="4 5">KGMB02528</strain>
    </source>
</reference>
<dbReference type="InterPro" id="IPR036822">
    <property type="entry name" value="CutC-like_dom_sf"/>
</dbReference>
<dbReference type="PANTHER" id="PTHR12598">
    <property type="entry name" value="COPPER HOMEOSTASIS PROTEIN CUTC"/>
    <property type="match status" value="1"/>
</dbReference>
<dbReference type="AlphaFoldDB" id="A0A7X9YJ64"/>
<dbReference type="Gene3D" id="3.20.20.380">
    <property type="entry name" value="Copper homeostasis (CutC) domain"/>
    <property type="match status" value="1"/>
</dbReference>
<gene>
    <name evidence="3" type="primary">cutC</name>
    <name evidence="4" type="ORF">HF320_05535</name>
</gene>
<evidence type="ECO:0000256" key="3">
    <source>
        <dbReference type="HAMAP-Rule" id="MF_00795"/>
    </source>
</evidence>
<dbReference type="GO" id="GO:0005507">
    <property type="term" value="F:copper ion binding"/>
    <property type="evidence" value="ECO:0007669"/>
    <property type="project" value="TreeGrafter"/>
</dbReference>
<proteinExistence type="inferred from homology"/>
<comment type="caution">
    <text evidence="4">The sequence shown here is derived from an EMBL/GenBank/DDBJ whole genome shotgun (WGS) entry which is preliminary data.</text>
</comment>
<dbReference type="EMBL" id="JABBCP010000002">
    <property type="protein sequence ID" value="NMF55786.1"/>
    <property type="molecule type" value="Genomic_DNA"/>
</dbReference>
<evidence type="ECO:0000256" key="1">
    <source>
        <dbReference type="ARBA" id="ARBA00007768"/>
    </source>
</evidence>
<dbReference type="PANTHER" id="PTHR12598:SF0">
    <property type="entry name" value="COPPER HOMEOSTASIS PROTEIN CUTC HOMOLOG"/>
    <property type="match status" value="1"/>
</dbReference>
<dbReference type="Proteomes" id="UP000546970">
    <property type="component" value="Unassembled WGS sequence"/>
</dbReference>
<dbReference type="InterPro" id="IPR005627">
    <property type="entry name" value="CutC-like"/>
</dbReference>
<comment type="caution">
    <text evidence="3">Once thought to be involved in copper homeostasis, experiments in E.coli have shown this is not the case.</text>
</comment>
<dbReference type="FunFam" id="3.20.20.380:FF:000003">
    <property type="entry name" value="Copper homeostasis protein CutC"/>
    <property type="match status" value="1"/>
</dbReference>
<comment type="similarity">
    <text evidence="1 3">Belongs to the CutC family.</text>
</comment>
<evidence type="ECO:0000313" key="4">
    <source>
        <dbReference type="EMBL" id="NMF55786.1"/>
    </source>
</evidence>
<keyword evidence="2 3" id="KW-0963">Cytoplasm</keyword>
<protein>
    <recommendedName>
        <fullName evidence="3">PF03932 family protein CutC</fullName>
    </recommendedName>
</protein>
<accession>A0A7X9YJ64</accession>
<evidence type="ECO:0000313" key="5">
    <source>
        <dbReference type="Proteomes" id="UP000546970"/>
    </source>
</evidence>
<dbReference type="Pfam" id="PF03932">
    <property type="entry name" value="CutC"/>
    <property type="match status" value="1"/>
</dbReference>
<evidence type="ECO:0000256" key="2">
    <source>
        <dbReference type="ARBA" id="ARBA00022490"/>
    </source>
</evidence>
<dbReference type="SUPFAM" id="SSF110395">
    <property type="entry name" value="CutC-like"/>
    <property type="match status" value="1"/>
</dbReference>
<comment type="subcellular location">
    <subcellularLocation>
        <location evidence="3">Cytoplasm</location>
    </subcellularLocation>
</comment>
<keyword evidence="5" id="KW-1185">Reference proteome</keyword>
<dbReference type="HAMAP" id="MF_00795">
    <property type="entry name" value="CutC"/>
    <property type="match status" value="1"/>
</dbReference>
<organism evidence="4 5">
    <name type="scientific">Collinsella acetigenes</name>
    <dbReference type="NCBI Taxonomy" id="2713419"/>
    <lineage>
        <taxon>Bacteria</taxon>
        <taxon>Bacillati</taxon>
        <taxon>Actinomycetota</taxon>
        <taxon>Coriobacteriia</taxon>
        <taxon>Coriobacteriales</taxon>
        <taxon>Coriobacteriaceae</taxon>
        <taxon>Collinsella</taxon>
    </lineage>
</organism>